<evidence type="ECO:0000313" key="1">
    <source>
        <dbReference type="EMBL" id="TCJ89179.1"/>
    </source>
</evidence>
<reference evidence="1 2" key="1">
    <citation type="submission" date="2019-03" db="EMBL/GenBank/DDBJ databases">
        <title>Genomic Encyclopedia of Type Strains, Phase IV (KMG-IV): sequencing the most valuable type-strain genomes for metagenomic binning, comparative biology and taxonomic classification.</title>
        <authorList>
            <person name="Goeker M."/>
        </authorList>
    </citation>
    <scope>NUCLEOTIDE SEQUENCE [LARGE SCALE GENOMIC DNA]</scope>
    <source>
        <strain evidence="1 2">DSM 24830</strain>
    </source>
</reference>
<dbReference type="Pfam" id="PF00657">
    <property type="entry name" value="Lipase_GDSL"/>
    <property type="match status" value="1"/>
</dbReference>
<dbReference type="SUPFAM" id="SSF52266">
    <property type="entry name" value="SGNH hydrolase"/>
    <property type="match status" value="1"/>
</dbReference>
<sequence>MKNVFGNLILLCVSLSIMFVIGEVASRYVSPISPGPSILDMQGNKQRISYVSPNKQFRIITPDYDAVTNITPDGYRAPASNGNPEVVFIGDSFTYAQGVKDHEAFPAIYCNAKNLNCANLSVPGSSTLYEVDRLESYIKDKGWRPQKVNFFFFTGNDFGDNLIADELRSQGQGYEPGELNLNPDAENNKGTVEKIIDFGLKHSNLLRVAYYKVLPIIRNDPEEAEAQLNKSLNIAGGEFKRLDQLSKAYGFEYEVFVIFPEPEIIHNKYQELGKKLQDISPKPLVMLGDVFKNNTKDYFFPSDGHFNVEGNKKLAEYLIAR</sequence>
<keyword evidence="2" id="KW-1185">Reference proteome</keyword>
<name>A0A4R1F8Y5_9GAMM</name>
<dbReference type="GO" id="GO:0016788">
    <property type="term" value="F:hydrolase activity, acting on ester bonds"/>
    <property type="evidence" value="ECO:0007669"/>
    <property type="project" value="InterPro"/>
</dbReference>
<dbReference type="InterPro" id="IPR001087">
    <property type="entry name" value="GDSL"/>
</dbReference>
<dbReference type="AlphaFoldDB" id="A0A4R1F8Y5"/>
<accession>A0A4R1F8Y5</accession>
<organism evidence="1 2">
    <name type="scientific">Cocleimonas flava</name>
    <dbReference type="NCBI Taxonomy" id="634765"/>
    <lineage>
        <taxon>Bacteria</taxon>
        <taxon>Pseudomonadati</taxon>
        <taxon>Pseudomonadota</taxon>
        <taxon>Gammaproteobacteria</taxon>
        <taxon>Thiotrichales</taxon>
        <taxon>Thiotrichaceae</taxon>
        <taxon>Cocleimonas</taxon>
    </lineage>
</organism>
<gene>
    <name evidence="1" type="ORF">EV695_1040</name>
</gene>
<dbReference type="CDD" id="cd00229">
    <property type="entry name" value="SGNH_hydrolase"/>
    <property type="match status" value="1"/>
</dbReference>
<protein>
    <recommendedName>
        <fullName evidence="3">GDSL-like lipase/acylhydrolase family protein</fullName>
    </recommendedName>
</protein>
<comment type="caution">
    <text evidence="1">The sequence shown here is derived from an EMBL/GenBank/DDBJ whole genome shotgun (WGS) entry which is preliminary data.</text>
</comment>
<dbReference type="EMBL" id="SMFQ01000002">
    <property type="protein sequence ID" value="TCJ89179.1"/>
    <property type="molecule type" value="Genomic_DNA"/>
</dbReference>
<dbReference type="Proteomes" id="UP000294887">
    <property type="component" value="Unassembled WGS sequence"/>
</dbReference>
<proteinExistence type="predicted"/>
<evidence type="ECO:0000313" key="2">
    <source>
        <dbReference type="Proteomes" id="UP000294887"/>
    </source>
</evidence>
<evidence type="ECO:0008006" key="3">
    <source>
        <dbReference type="Google" id="ProtNLM"/>
    </source>
</evidence>
<dbReference type="OrthoDB" id="6362682at2"/>
<dbReference type="RefSeq" id="WP_131904825.1">
    <property type="nucleotide sequence ID" value="NZ_BAAAFU010000008.1"/>
</dbReference>
<dbReference type="Gene3D" id="3.40.50.1110">
    <property type="entry name" value="SGNH hydrolase"/>
    <property type="match status" value="1"/>
</dbReference>
<dbReference type="InterPro" id="IPR036514">
    <property type="entry name" value="SGNH_hydro_sf"/>
</dbReference>